<dbReference type="OrthoDB" id="851886at2759"/>
<dbReference type="InterPro" id="IPR025558">
    <property type="entry name" value="DUF4283"/>
</dbReference>
<feature type="domain" description="DUF4283" evidence="2">
    <location>
        <begin position="112"/>
        <end position="191"/>
    </location>
</feature>
<dbReference type="EMBL" id="OOIL02004536">
    <property type="protein sequence ID" value="VFQ92420.1"/>
    <property type="molecule type" value="Genomic_DNA"/>
</dbReference>
<reference evidence="3 4" key="1">
    <citation type="submission" date="2018-04" db="EMBL/GenBank/DDBJ databases">
        <authorList>
            <person name="Vogel A."/>
        </authorList>
    </citation>
    <scope>NUCLEOTIDE SEQUENCE [LARGE SCALE GENOMIC DNA]</scope>
</reference>
<name>A0A484MUB7_9ASTE</name>
<evidence type="ECO:0000259" key="2">
    <source>
        <dbReference type="Pfam" id="PF14111"/>
    </source>
</evidence>
<keyword evidence="4" id="KW-1185">Reference proteome</keyword>
<evidence type="ECO:0000313" key="4">
    <source>
        <dbReference type="Proteomes" id="UP000595140"/>
    </source>
</evidence>
<accession>A0A484MUB7</accession>
<feature type="region of interest" description="Disordered" evidence="1">
    <location>
        <begin position="1"/>
        <end position="70"/>
    </location>
</feature>
<evidence type="ECO:0000256" key="1">
    <source>
        <dbReference type="SAM" id="MobiDB-lite"/>
    </source>
</evidence>
<feature type="compositionally biased region" description="Low complexity" evidence="1">
    <location>
        <begin position="50"/>
        <end position="60"/>
    </location>
</feature>
<protein>
    <recommendedName>
        <fullName evidence="2">DUF4283 domain-containing protein</fullName>
    </recommendedName>
</protein>
<dbReference type="PANTHER" id="PTHR33233:SF14">
    <property type="entry name" value="ENDONUCLEASE_EXONUCLEASE_PHOSPHATASE"/>
    <property type="match status" value="1"/>
</dbReference>
<dbReference type="AlphaFoldDB" id="A0A484MUB7"/>
<evidence type="ECO:0000313" key="3">
    <source>
        <dbReference type="EMBL" id="VFQ92420.1"/>
    </source>
</evidence>
<dbReference type="Pfam" id="PF14111">
    <property type="entry name" value="DUF4283"/>
    <property type="match status" value="1"/>
</dbReference>
<dbReference type="Proteomes" id="UP000595140">
    <property type="component" value="Unassembled WGS sequence"/>
</dbReference>
<feature type="compositionally biased region" description="Polar residues" evidence="1">
    <location>
        <begin position="20"/>
        <end position="31"/>
    </location>
</feature>
<sequence>MPRRRGRPKKSASPGHGVQTPRNSNVSSTKVSPDKEVPELEVQQSSAKPNDGIGDLLNLDLKNDKEPPKTYASVVGNPDDELKLKFIPATELNVNLVAKFTQEDIIETATYWDATLVCCILGANPPLEVVKGFINRIWKEYEIEEVSLLKEGQFIVMFKKSEDRDNVLKWKYYYFDNKPVWVQKWYPGVKVNVDTLDDIPIWIQLPDLDMKFWSLTGLSKLGSLVGKPVKRDRATAKKTKYSYARIQVEVKVQQEFPKEIKFVDEGDRVITHNRLYMNGTPVFVLTAKSWSTCRRIARERKAKRM</sequence>
<dbReference type="PANTHER" id="PTHR33233">
    <property type="entry name" value="ENDONUCLEASE/EXONUCLEASE/PHOSPHATASE"/>
    <property type="match status" value="1"/>
</dbReference>
<feature type="compositionally biased region" description="Basic residues" evidence="1">
    <location>
        <begin position="1"/>
        <end position="10"/>
    </location>
</feature>
<proteinExistence type="predicted"/>
<gene>
    <name evidence="3" type="ORF">CCAM_LOCUS34196</name>
</gene>
<organism evidence="3 4">
    <name type="scientific">Cuscuta campestris</name>
    <dbReference type="NCBI Taxonomy" id="132261"/>
    <lineage>
        <taxon>Eukaryota</taxon>
        <taxon>Viridiplantae</taxon>
        <taxon>Streptophyta</taxon>
        <taxon>Embryophyta</taxon>
        <taxon>Tracheophyta</taxon>
        <taxon>Spermatophyta</taxon>
        <taxon>Magnoliopsida</taxon>
        <taxon>eudicotyledons</taxon>
        <taxon>Gunneridae</taxon>
        <taxon>Pentapetalae</taxon>
        <taxon>asterids</taxon>
        <taxon>lamiids</taxon>
        <taxon>Solanales</taxon>
        <taxon>Convolvulaceae</taxon>
        <taxon>Cuscuteae</taxon>
        <taxon>Cuscuta</taxon>
        <taxon>Cuscuta subgen. Grammica</taxon>
        <taxon>Cuscuta sect. Cleistogrammica</taxon>
    </lineage>
</organism>